<proteinExistence type="predicted"/>
<dbReference type="EMBL" id="CAAALY010072576">
    <property type="protein sequence ID" value="VEL25247.1"/>
    <property type="molecule type" value="Genomic_DNA"/>
</dbReference>
<gene>
    <name evidence="1" type="ORF">PXEA_LOCUS18687</name>
</gene>
<comment type="caution">
    <text evidence="1">The sequence shown here is derived from an EMBL/GenBank/DDBJ whole genome shotgun (WGS) entry which is preliminary data.</text>
</comment>
<evidence type="ECO:0000313" key="1">
    <source>
        <dbReference type="EMBL" id="VEL25247.1"/>
    </source>
</evidence>
<keyword evidence="2" id="KW-1185">Reference proteome</keyword>
<organism evidence="1 2">
    <name type="scientific">Protopolystoma xenopodis</name>
    <dbReference type="NCBI Taxonomy" id="117903"/>
    <lineage>
        <taxon>Eukaryota</taxon>
        <taxon>Metazoa</taxon>
        <taxon>Spiralia</taxon>
        <taxon>Lophotrochozoa</taxon>
        <taxon>Platyhelminthes</taxon>
        <taxon>Monogenea</taxon>
        <taxon>Polyopisthocotylea</taxon>
        <taxon>Polystomatidea</taxon>
        <taxon>Polystomatidae</taxon>
        <taxon>Protopolystoma</taxon>
    </lineage>
</organism>
<evidence type="ECO:0000313" key="2">
    <source>
        <dbReference type="Proteomes" id="UP000784294"/>
    </source>
</evidence>
<reference evidence="1" key="1">
    <citation type="submission" date="2018-11" db="EMBL/GenBank/DDBJ databases">
        <authorList>
            <consortium name="Pathogen Informatics"/>
        </authorList>
    </citation>
    <scope>NUCLEOTIDE SEQUENCE</scope>
</reference>
<accession>A0A3S5APG2</accession>
<name>A0A3S5APG2_9PLAT</name>
<dbReference type="Proteomes" id="UP000784294">
    <property type="component" value="Unassembled WGS sequence"/>
</dbReference>
<protein>
    <submittedName>
        <fullName evidence="1">Uncharacterized protein</fullName>
    </submittedName>
</protein>
<sequence>MSLRWKMHSIYKRTGHGNKIRLKVVQSTRRGGDLAELEKSPPTNFPLNRHTHRIVELFFLFVDCCHDNKQVMPINVIARRVKAKFLLNNYLRLLELRVCNRDGSFGFSANPRKAVECICKSKMGHTESAKQ</sequence>
<dbReference type="AlphaFoldDB" id="A0A3S5APG2"/>